<comment type="similarity">
    <text evidence="1">Belongs to the IlvD/Edd family.</text>
</comment>
<comment type="caution">
    <text evidence="4">The sequence shown here is derived from an EMBL/GenBank/DDBJ whole genome shotgun (WGS) entry which is preliminary data.</text>
</comment>
<evidence type="ECO:0000259" key="3">
    <source>
        <dbReference type="Pfam" id="PF00920"/>
    </source>
</evidence>
<evidence type="ECO:0000256" key="1">
    <source>
        <dbReference type="ARBA" id="ARBA00006486"/>
    </source>
</evidence>
<dbReference type="Pfam" id="PF00920">
    <property type="entry name" value="ILVD_EDD_N"/>
    <property type="match status" value="1"/>
</dbReference>
<dbReference type="PANTHER" id="PTHR21000">
    <property type="entry name" value="DIHYDROXY-ACID DEHYDRATASE DAD"/>
    <property type="match status" value="1"/>
</dbReference>
<dbReference type="GO" id="GO:0009082">
    <property type="term" value="P:branched-chain amino acid biosynthetic process"/>
    <property type="evidence" value="ECO:0007669"/>
    <property type="project" value="TreeGrafter"/>
</dbReference>
<dbReference type="PANTHER" id="PTHR21000:SF5">
    <property type="entry name" value="DIHYDROXY-ACID DEHYDRATASE, MITOCHONDRIAL"/>
    <property type="match status" value="1"/>
</dbReference>
<protein>
    <recommendedName>
        <fullName evidence="3">Dihydroxy-acid/6-phosphogluconate dehydratase N-terminal domain-containing protein</fullName>
    </recommendedName>
</protein>
<gene>
    <name evidence="4" type="ORF">K2173_010257</name>
</gene>
<dbReference type="InterPro" id="IPR037237">
    <property type="entry name" value="IlvD/EDD_N"/>
</dbReference>
<accession>A0AAV8U9F6</accession>
<evidence type="ECO:0000313" key="4">
    <source>
        <dbReference type="EMBL" id="KAJ8899104.1"/>
    </source>
</evidence>
<reference evidence="4 5" key="1">
    <citation type="submission" date="2021-09" db="EMBL/GenBank/DDBJ databases">
        <title>Genomic insights and catalytic innovation underlie evolution of tropane alkaloids biosynthesis.</title>
        <authorList>
            <person name="Wang Y.-J."/>
            <person name="Tian T."/>
            <person name="Huang J.-P."/>
            <person name="Huang S.-X."/>
        </authorList>
    </citation>
    <scope>NUCLEOTIDE SEQUENCE [LARGE SCALE GENOMIC DNA]</scope>
    <source>
        <strain evidence="4">KIB-2018</strain>
        <tissue evidence="4">Leaf</tissue>
    </source>
</reference>
<name>A0AAV8U9F6_9ROSI</name>
<proteinExistence type="inferred from homology"/>
<dbReference type="EMBL" id="JAIWQS010000008">
    <property type="protein sequence ID" value="KAJ8899104.1"/>
    <property type="molecule type" value="Genomic_DNA"/>
</dbReference>
<keyword evidence="2" id="KW-0456">Lyase</keyword>
<dbReference type="InterPro" id="IPR050165">
    <property type="entry name" value="DHAD_IlvD/Edd"/>
</dbReference>
<keyword evidence="5" id="KW-1185">Reference proteome</keyword>
<dbReference type="InterPro" id="IPR000581">
    <property type="entry name" value="ILV_EDD_N"/>
</dbReference>
<dbReference type="SUPFAM" id="SSF143975">
    <property type="entry name" value="IlvD/EDD N-terminal domain-like"/>
    <property type="match status" value="1"/>
</dbReference>
<feature type="domain" description="Dihydroxy-acid/6-phosphogluconate dehydratase N-terminal" evidence="3">
    <location>
        <begin position="60"/>
        <end position="117"/>
    </location>
</feature>
<organism evidence="4 5">
    <name type="scientific">Erythroxylum novogranatense</name>
    <dbReference type="NCBI Taxonomy" id="1862640"/>
    <lineage>
        <taxon>Eukaryota</taxon>
        <taxon>Viridiplantae</taxon>
        <taxon>Streptophyta</taxon>
        <taxon>Embryophyta</taxon>
        <taxon>Tracheophyta</taxon>
        <taxon>Spermatophyta</taxon>
        <taxon>Magnoliopsida</taxon>
        <taxon>eudicotyledons</taxon>
        <taxon>Gunneridae</taxon>
        <taxon>Pentapetalae</taxon>
        <taxon>rosids</taxon>
        <taxon>fabids</taxon>
        <taxon>Malpighiales</taxon>
        <taxon>Erythroxylaceae</taxon>
        <taxon>Erythroxylum</taxon>
    </lineage>
</organism>
<evidence type="ECO:0000256" key="2">
    <source>
        <dbReference type="ARBA" id="ARBA00023239"/>
    </source>
</evidence>
<sequence>MFPTTARNDTPFKLIHFLLLGFYSLNKKRVNRIAMGTENELQVDLGHLLAFDPYHSFSPFTIFKVYGEYVSGSITDEQRKTVVHNSGPGAGACGGMYTVNMMASAIEAMGMSLPYSISHLCRC</sequence>
<dbReference type="GO" id="GO:0009570">
    <property type="term" value="C:chloroplast stroma"/>
    <property type="evidence" value="ECO:0007669"/>
    <property type="project" value="TreeGrafter"/>
</dbReference>
<evidence type="ECO:0000313" key="5">
    <source>
        <dbReference type="Proteomes" id="UP001159364"/>
    </source>
</evidence>
<dbReference type="AlphaFoldDB" id="A0AAV8U9F6"/>
<dbReference type="Proteomes" id="UP001159364">
    <property type="component" value="Linkage Group LG08"/>
</dbReference>
<dbReference type="GO" id="GO:0004160">
    <property type="term" value="F:dihydroxy-acid dehydratase activity"/>
    <property type="evidence" value="ECO:0007669"/>
    <property type="project" value="TreeGrafter"/>
</dbReference>